<evidence type="ECO:0000256" key="3">
    <source>
        <dbReference type="ARBA" id="ARBA00022677"/>
    </source>
</evidence>
<evidence type="ECO:0000256" key="2">
    <source>
        <dbReference type="ARBA" id="ARBA00008300"/>
    </source>
</evidence>
<dbReference type="GO" id="GO:0019915">
    <property type="term" value="P:lipid storage"/>
    <property type="evidence" value="ECO:0007669"/>
    <property type="project" value="InterPro"/>
</dbReference>
<reference evidence="6" key="1">
    <citation type="submission" date="2017-03" db="EMBL/GenBank/DDBJ databases">
        <title>Genomes of endolithic fungi from Antarctica.</title>
        <authorList>
            <person name="Coleine C."/>
            <person name="Masonjones S."/>
            <person name="Stajich J.E."/>
        </authorList>
    </citation>
    <scope>NUCLEOTIDE SEQUENCE [LARGE SCALE GENOMIC DNA]</scope>
    <source>
        <strain evidence="6">CCFEE 5527</strain>
    </source>
</reference>
<dbReference type="PANTHER" id="PTHR13390:SF0">
    <property type="entry name" value="LIPID DROPLET-ASSOCIATED HYDROLASE"/>
    <property type="match status" value="1"/>
</dbReference>
<keyword evidence="4" id="KW-0378">Hydrolase</keyword>
<dbReference type="Proteomes" id="UP000192596">
    <property type="component" value="Unassembled WGS sequence"/>
</dbReference>
<keyword evidence="3" id="KW-0551">Lipid droplet</keyword>
<sequence>MADQLTDEVHLRGDSTSPSARHTLIFFVPGNPGLISYYSYFLIKLRSLLLKDTNNALPSTVYHFHGASLAGFDLAKDSRAVRSSHTKSLPLSLVDQVLDTKERLYLTVQRVAKECDVPVHDISVVMIGHSIGAYICLEIISQLQKARDSQLNVSASLCLFPTVFELASSPMGRKVGPLTRIPFFDSFMHVLSKLIFGLLPLFVVSRLVGLVTSMPQGPARVTASFLQSKWGVWQALHMAKDEIAHLTHDTWSDELWGGAARPLAMTSSTIERPQSPVSSQIATTMLHFYWGADDHWVARRTRDNLLATRAKVADTPGEANRPVMYIDNNGIGHAFCLQEADTRIVAEKCAEWIVGLAEAT</sequence>
<dbReference type="Gene3D" id="3.40.50.1820">
    <property type="entry name" value="alpha/beta hydrolase"/>
    <property type="match status" value="1"/>
</dbReference>
<gene>
    <name evidence="5" type="ORF">B0A48_10300</name>
</gene>
<evidence type="ECO:0008006" key="7">
    <source>
        <dbReference type="Google" id="ProtNLM"/>
    </source>
</evidence>
<comment type="subcellular location">
    <subcellularLocation>
        <location evidence="1">Lipid droplet</location>
    </subcellularLocation>
</comment>
<dbReference type="GO" id="GO:0016298">
    <property type="term" value="F:lipase activity"/>
    <property type="evidence" value="ECO:0007669"/>
    <property type="project" value="InterPro"/>
</dbReference>
<evidence type="ECO:0000256" key="1">
    <source>
        <dbReference type="ARBA" id="ARBA00004502"/>
    </source>
</evidence>
<evidence type="ECO:0000256" key="4">
    <source>
        <dbReference type="ARBA" id="ARBA00022801"/>
    </source>
</evidence>
<dbReference type="Pfam" id="PF10230">
    <property type="entry name" value="LIDHydrolase"/>
    <property type="match status" value="1"/>
</dbReference>
<organism evidence="5 6">
    <name type="scientific">Cryoendolithus antarcticus</name>
    <dbReference type="NCBI Taxonomy" id="1507870"/>
    <lineage>
        <taxon>Eukaryota</taxon>
        <taxon>Fungi</taxon>
        <taxon>Dikarya</taxon>
        <taxon>Ascomycota</taxon>
        <taxon>Pezizomycotina</taxon>
        <taxon>Dothideomycetes</taxon>
        <taxon>Dothideomycetidae</taxon>
        <taxon>Cladosporiales</taxon>
        <taxon>Cladosporiaceae</taxon>
        <taxon>Cryoendolithus</taxon>
    </lineage>
</organism>
<protein>
    <recommendedName>
        <fullName evidence="7">AB hydrolase-1 domain-containing protein</fullName>
    </recommendedName>
</protein>
<dbReference type="OrthoDB" id="448051at2759"/>
<dbReference type="AlphaFoldDB" id="A0A1V8SWU7"/>
<accession>A0A1V8SWU7</accession>
<keyword evidence="6" id="KW-1185">Reference proteome</keyword>
<evidence type="ECO:0000313" key="5">
    <source>
        <dbReference type="EMBL" id="OQO03635.1"/>
    </source>
</evidence>
<evidence type="ECO:0000313" key="6">
    <source>
        <dbReference type="Proteomes" id="UP000192596"/>
    </source>
</evidence>
<dbReference type="InterPro" id="IPR019363">
    <property type="entry name" value="LDAH"/>
</dbReference>
<comment type="caution">
    <text evidence="5">The sequence shown here is derived from an EMBL/GenBank/DDBJ whole genome shotgun (WGS) entry which is preliminary data.</text>
</comment>
<name>A0A1V8SWU7_9PEZI</name>
<dbReference type="InParanoid" id="A0A1V8SWU7"/>
<proteinExistence type="inferred from homology"/>
<dbReference type="InterPro" id="IPR029058">
    <property type="entry name" value="AB_hydrolase_fold"/>
</dbReference>
<dbReference type="SUPFAM" id="SSF53474">
    <property type="entry name" value="alpha/beta-Hydrolases"/>
    <property type="match status" value="1"/>
</dbReference>
<dbReference type="EMBL" id="NAJO01000024">
    <property type="protein sequence ID" value="OQO03635.1"/>
    <property type="molecule type" value="Genomic_DNA"/>
</dbReference>
<dbReference type="PANTHER" id="PTHR13390">
    <property type="entry name" value="LIPASE"/>
    <property type="match status" value="1"/>
</dbReference>
<dbReference type="GO" id="GO:0005811">
    <property type="term" value="C:lipid droplet"/>
    <property type="evidence" value="ECO:0007669"/>
    <property type="project" value="UniProtKB-SubCell"/>
</dbReference>
<comment type="similarity">
    <text evidence="2">Belongs to the AB hydrolase superfamily. LDAH family.</text>
</comment>
<dbReference type="FunCoup" id="A0A1V8SWU7">
    <property type="interactions" value="155"/>
</dbReference>